<sequence length="229" mass="24938">MGIISLLAFACTVSLDGLSAGMTYGIRRIYVPLRSILIIVFCSGTAMFLSMQIGRELSFFISPGIAQAAGGLLIVLIGIWSIYQIYRQQMGTGKEEDEGTRNSCYVIQISDSHLEQKSVLRLNIKPFGLIIEILRQPAKADINHSGTITGTEAFLLGLALSLDAFGAGIGAALIGYTPWLTAFCIGLTNGILLLTGLRLGARYRDICWLNRANYLPGMLLILYGLIKIW</sequence>
<dbReference type="InterPro" id="IPR003810">
    <property type="entry name" value="Mntp/YtaF"/>
</dbReference>
<gene>
    <name evidence="1" type="primary">mntP_2</name>
    <name evidence="1" type="ORF">CB4_02905</name>
</gene>
<dbReference type="KEGG" id="asoc:CB4_02905"/>
<evidence type="ECO:0000313" key="1">
    <source>
        <dbReference type="EMBL" id="BAU28730.1"/>
    </source>
</evidence>
<dbReference type="AlphaFoldDB" id="A0A0U5AY98"/>
<accession>A0A0U5AY98</accession>
<dbReference type="Proteomes" id="UP000217696">
    <property type="component" value="Chromosome"/>
</dbReference>
<dbReference type="Pfam" id="PF02659">
    <property type="entry name" value="Mntp"/>
    <property type="match status" value="1"/>
</dbReference>
<dbReference type="RefSeq" id="WP_096466451.1">
    <property type="nucleotide sequence ID" value="NZ_AP017312.1"/>
</dbReference>
<organism evidence="1 2">
    <name type="scientific">Aneurinibacillus soli</name>
    <dbReference type="NCBI Taxonomy" id="1500254"/>
    <lineage>
        <taxon>Bacteria</taxon>
        <taxon>Bacillati</taxon>
        <taxon>Bacillota</taxon>
        <taxon>Bacilli</taxon>
        <taxon>Bacillales</taxon>
        <taxon>Paenibacillaceae</taxon>
        <taxon>Aneurinibacillus group</taxon>
        <taxon>Aneurinibacillus</taxon>
    </lineage>
</organism>
<dbReference type="InterPro" id="IPR014205">
    <property type="entry name" value="Spore_YtaF"/>
</dbReference>
<dbReference type="NCBIfam" id="TIGR02840">
    <property type="entry name" value="spore_YtaF"/>
    <property type="match status" value="1"/>
</dbReference>
<evidence type="ECO:0000313" key="2">
    <source>
        <dbReference type="Proteomes" id="UP000217696"/>
    </source>
</evidence>
<protein>
    <submittedName>
        <fullName evidence="1">Manganese efflux pump MntP</fullName>
    </submittedName>
</protein>
<dbReference type="PANTHER" id="PTHR35529:SF2">
    <property type="entry name" value="SPORULATION PROTEIN YTAF-RELATED"/>
    <property type="match status" value="1"/>
</dbReference>
<dbReference type="PANTHER" id="PTHR35529">
    <property type="entry name" value="MANGANESE EFFLUX PUMP MNTP-RELATED"/>
    <property type="match status" value="1"/>
</dbReference>
<name>A0A0U5AY98_9BACL</name>
<dbReference type="EMBL" id="AP017312">
    <property type="protein sequence ID" value="BAU28730.1"/>
    <property type="molecule type" value="Genomic_DNA"/>
</dbReference>
<proteinExistence type="predicted"/>
<dbReference type="OrthoDB" id="1679205at2"/>
<keyword evidence="2" id="KW-1185">Reference proteome</keyword>
<reference evidence="1 2" key="1">
    <citation type="submission" date="2015-12" db="EMBL/GenBank/DDBJ databases">
        <title>Genome sequence of Aneurinibacillus soli.</title>
        <authorList>
            <person name="Lee J.S."/>
            <person name="Lee K.C."/>
            <person name="Kim K.K."/>
            <person name="Lee B.W."/>
        </authorList>
    </citation>
    <scope>NUCLEOTIDE SEQUENCE [LARGE SCALE GENOMIC DNA]</scope>
    <source>
        <strain evidence="1 2">CB4</strain>
    </source>
</reference>